<gene>
    <name evidence="10" type="ORF">EHYA_01194</name>
</gene>
<feature type="coiled-coil region" evidence="6">
    <location>
        <begin position="72"/>
        <end position="99"/>
    </location>
</feature>
<evidence type="ECO:0000256" key="5">
    <source>
        <dbReference type="ARBA" id="ARBA00022777"/>
    </source>
</evidence>
<feature type="transmembrane region" description="Helical" evidence="8">
    <location>
        <begin position="42"/>
        <end position="62"/>
    </location>
</feature>
<comment type="caution">
    <text evidence="10">The sequence shown here is derived from an EMBL/GenBank/DDBJ whole genome shotgun (WGS) entry which is preliminary data.</text>
</comment>
<evidence type="ECO:0000256" key="1">
    <source>
        <dbReference type="ARBA" id="ARBA00000085"/>
    </source>
</evidence>
<dbReference type="AlphaFoldDB" id="A0A401YG61"/>
<reference evidence="10 11" key="1">
    <citation type="submission" date="2018-12" db="EMBL/GenBank/DDBJ databases">
        <title>Draft genome sequence of Embleya hyalina NBRC 13850T.</title>
        <authorList>
            <person name="Komaki H."/>
            <person name="Hosoyama A."/>
            <person name="Kimura A."/>
            <person name="Ichikawa N."/>
            <person name="Tamura T."/>
        </authorList>
    </citation>
    <scope>NUCLEOTIDE SEQUENCE [LARGE SCALE GENOMIC DNA]</scope>
    <source>
        <strain evidence="10 11">NBRC 13850</strain>
    </source>
</reference>
<evidence type="ECO:0000256" key="4">
    <source>
        <dbReference type="ARBA" id="ARBA00022679"/>
    </source>
</evidence>
<proteinExistence type="predicted"/>
<protein>
    <recommendedName>
        <fullName evidence="2">histidine kinase</fullName>
        <ecNumber evidence="2">2.7.13.3</ecNumber>
    </recommendedName>
</protein>
<feature type="region of interest" description="Disordered" evidence="7">
    <location>
        <begin position="409"/>
        <end position="489"/>
    </location>
</feature>
<dbReference type="PANTHER" id="PTHR45436">
    <property type="entry name" value="SENSOR HISTIDINE KINASE YKOH"/>
    <property type="match status" value="1"/>
</dbReference>
<organism evidence="10 11">
    <name type="scientific">Embleya hyalina</name>
    <dbReference type="NCBI Taxonomy" id="516124"/>
    <lineage>
        <taxon>Bacteria</taxon>
        <taxon>Bacillati</taxon>
        <taxon>Actinomycetota</taxon>
        <taxon>Actinomycetes</taxon>
        <taxon>Kitasatosporales</taxon>
        <taxon>Streptomycetaceae</taxon>
        <taxon>Embleya</taxon>
    </lineage>
</organism>
<dbReference type="Proteomes" id="UP000286931">
    <property type="component" value="Unassembled WGS sequence"/>
</dbReference>
<keyword evidence="4" id="KW-0808">Transferase</keyword>
<sequence>MVLAGSSPGGRRPALVWILPFLVTAVCAAAAVAAVSAQARPAVALCGGLATVAVAVCAAEAGRRGRTIAQLHTRLQQQQIGLRRRLAEQESEMIRLSEEMLPEAIGRLKMGEPVPEVMRKVAPHPEEPTEFAVAHRNVIRSVIDTVSTEEDLRESAQRAFVNIARRVQATIHQQAQDMRDMEDRHGDDPVVFRDLLHLDHGNALIGRMADSIAVLGGARPGRQWETDIGMYSVLRGAMSRILDYRRVKLSSVVEVAVISQHVEPLIHAIAELLDNATRYSPPSTTVHLSTTEVQSGIAVEIEDAGVGLSEEARRRAERILSLDGDALNLGDLGETPRLGLTVVARLAHTYNFKVMLRPSAYGGVRAVVVIPQIQITANVPPMYPMPEHLSHLEELPSLHDLMTETPAHTEFGANGLPQRRRRGLGTVPRAGGTRGHQAARPTPAAAPSVDETPPGLGLDAFLSGINGEPPPKERRSETGENSWDDGGYR</sequence>
<feature type="transmembrane region" description="Helical" evidence="8">
    <location>
        <begin position="14"/>
        <end position="35"/>
    </location>
</feature>
<keyword evidence="8" id="KW-0472">Membrane</keyword>
<accession>A0A401YG61</accession>
<evidence type="ECO:0000256" key="7">
    <source>
        <dbReference type="SAM" id="MobiDB-lite"/>
    </source>
</evidence>
<evidence type="ECO:0000256" key="6">
    <source>
        <dbReference type="SAM" id="Coils"/>
    </source>
</evidence>
<keyword evidence="3" id="KW-0597">Phosphoprotein</keyword>
<evidence type="ECO:0000256" key="3">
    <source>
        <dbReference type="ARBA" id="ARBA00022553"/>
    </source>
</evidence>
<dbReference type="Pfam" id="PF02518">
    <property type="entry name" value="HATPase_c"/>
    <property type="match status" value="1"/>
</dbReference>
<dbReference type="SUPFAM" id="SSF55874">
    <property type="entry name" value="ATPase domain of HSP90 chaperone/DNA topoisomerase II/histidine kinase"/>
    <property type="match status" value="1"/>
</dbReference>
<comment type="catalytic activity">
    <reaction evidence="1">
        <text>ATP + protein L-histidine = ADP + protein N-phospho-L-histidine.</text>
        <dbReference type="EC" id="2.7.13.3"/>
    </reaction>
</comment>
<dbReference type="SMART" id="SM00387">
    <property type="entry name" value="HATPase_c"/>
    <property type="match status" value="1"/>
</dbReference>
<dbReference type="InterPro" id="IPR003594">
    <property type="entry name" value="HATPase_dom"/>
</dbReference>
<keyword evidence="11" id="KW-1185">Reference proteome</keyword>
<dbReference type="GO" id="GO:0005886">
    <property type="term" value="C:plasma membrane"/>
    <property type="evidence" value="ECO:0007669"/>
    <property type="project" value="TreeGrafter"/>
</dbReference>
<evidence type="ECO:0000256" key="8">
    <source>
        <dbReference type="SAM" id="Phobius"/>
    </source>
</evidence>
<keyword evidence="8" id="KW-1133">Transmembrane helix</keyword>
<dbReference type="EC" id="2.7.13.3" evidence="2"/>
<dbReference type="PANTHER" id="PTHR45436:SF5">
    <property type="entry name" value="SENSOR HISTIDINE KINASE TRCS"/>
    <property type="match status" value="1"/>
</dbReference>
<dbReference type="GO" id="GO:0000160">
    <property type="term" value="P:phosphorelay signal transduction system"/>
    <property type="evidence" value="ECO:0007669"/>
    <property type="project" value="TreeGrafter"/>
</dbReference>
<dbReference type="EMBL" id="BIFH01000014">
    <property type="protein sequence ID" value="GCD93550.1"/>
    <property type="molecule type" value="Genomic_DNA"/>
</dbReference>
<evidence type="ECO:0000256" key="2">
    <source>
        <dbReference type="ARBA" id="ARBA00012438"/>
    </source>
</evidence>
<evidence type="ECO:0000259" key="9">
    <source>
        <dbReference type="SMART" id="SM00387"/>
    </source>
</evidence>
<keyword evidence="6" id="KW-0175">Coiled coil</keyword>
<evidence type="ECO:0000313" key="11">
    <source>
        <dbReference type="Proteomes" id="UP000286931"/>
    </source>
</evidence>
<evidence type="ECO:0000313" key="10">
    <source>
        <dbReference type="EMBL" id="GCD93550.1"/>
    </source>
</evidence>
<dbReference type="InterPro" id="IPR050428">
    <property type="entry name" value="TCS_sensor_his_kinase"/>
</dbReference>
<keyword evidence="5" id="KW-0418">Kinase</keyword>
<dbReference type="InterPro" id="IPR036890">
    <property type="entry name" value="HATPase_C_sf"/>
</dbReference>
<dbReference type="GO" id="GO:0004673">
    <property type="term" value="F:protein histidine kinase activity"/>
    <property type="evidence" value="ECO:0007669"/>
    <property type="project" value="UniProtKB-EC"/>
</dbReference>
<keyword evidence="8" id="KW-0812">Transmembrane</keyword>
<feature type="domain" description="Histidine kinase/HSP90-like ATPase" evidence="9">
    <location>
        <begin position="260"/>
        <end position="374"/>
    </location>
</feature>
<name>A0A401YG61_9ACTN</name>
<dbReference type="Gene3D" id="3.30.565.10">
    <property type="entry name" value="Histidine kinase-like ATPase, C-terminal domain"/>
    <property type="match status" value="1"/>
</dbReference>